<dbReference type="InterPro" id="IPR036052">
    <property type="entry name" value="TrpB-like_PALP_sf"/>
</dbReference>
<accession>A0A9W4XNS1</accession>
<keyword evidence="3" id="KW-1185">Reference proteome</keyword>
<gene>
    <name evidence="2" type="ORF">PDIGIT_LOCUS4914</name>
</gene>
<comment type="caution">
    <text evidence="2">The sequence shown here is derived from an EMBL/GenBank/DDBJ whole genome shotgun (WGS) entry which is preliminary data.</text>
</comment>
<dbReference type="InterPro" id="IPR001926">
    <property type="entry name" value="TrpB-like_PALP"/>
</dbReference>
<feature type="domain" description="Tryptophan synthase beta chain-like PALP" evidence="1">
    <location>
        <begin position="37"/>
        <end position="360"/>
    </location>
</feature>
<dbReference type="AlphaFoldDB" id="A0A9W4XNS1"/>
<reference evidence="2" key="1">
    <citation type="submission" date="2023-01" db="EMBL/GenBank/DDBJ databases">
        <authorList>
            <person name="Van Ghelder C."/>
            <person name="Rancurel C."/>
        </authorList>
    </citation>
    <scope>NUCLEOTIDE SEQUENCE</scope>
    <source>
        <strain evidence="2">CNCM I-4278</strain>
    </source>
</reference>
<dbReference type="Proteomes" id="UP001152607">
    <property type="component" value="Unassembled WGS sequence"/>
</dbReference>
<name>A0A9W4XNS1_9PLEO</name>
<dbReference type="PANTHER" id="PTHR42937">
    <property type="match status" value="1"/>
</dbReference>
<protein>
    <recommendedName>
        <fullName evidence="1">Tryptophan synthase beta chain-like PALP domain-containing protein</fullName>
    </recommendedName>
</protein>
<evidence type="ECO:0000259" key="1">
    <source>
        <dbReference type="Pfam" id="PF00291"/>
    </source>
</evidence>
<dbReference type="SUPFAM" id="SSF53686">
    <property type="entry name" value="Tryptophan synthase beta subunit-like PLP-dependent enzymes"/>
    <property type="match status" value="1"/>
</dbReference>
<evidence type="ECO:0000313" key="2">
    <source>
        <dbReference type="EMBL" id="CAI6331885.1"/>
    </source>
</evidence>
<dbReference type="EMBL" id="CAOQHR010000003">
    <property type="protein sequence ID" value="CAI6331885.1"/>
    <property type="molecule type" value="Genomic_DNA"/>
</dbReference>
<dbReference type="OrthoDB" id="10059875at2759"/>
<dbReference type="Gene3D" id="3.40.50.1100">
    <property type="match status" value="2"/>
</dbReference>
<dbReference type="NCBIfam" id="NF006058">
    <property type="entry name" value="PRK08206.1"/>
    <property type="match status" value="1"/>
</dbReference>
<organism evidence="2 3">
    <name type="scientific">Periconia digitata</name>
    <dbReference type="NCBI Taxonomy" id="1303443"/>
    <lineage>
        <taxon>Eukaryota</taxon>
        <taxon>Fungi</taxon>
        <taxon>Dikarya</taxon>
        <taxon>Ascomycota</taxon>
        <taxon>Pezizomycotina</taxon>
        <taxon>Dothideomycetes</taxon>
        <taxon>Pleosporomycetidae</taxon>
        <taxon>Pleosporales</taxon>
        <taxon>Massarineae</taxon>
        <taxon>Periconiaceae</taxon>
        <taxon>Periconia</taxon>
    </lineage>
</organism>
<proteinExistence type="predicted"/>
<sequence length="393" mass="42188">MPAMNHTRRLIIFNDNTKSIPIHANLGLAQQFHRQLPGYTSTPLIPLEDVASKLGVKSIFVKDESSRLGLPAFKILGASWGSCRAIIAKSGIAEDSSLQDIAHAARQMSTTLITASAGNHGRALAAMARILEVPAQIFVPRTVSEQAIQLISSEGAQVTVSDQDYDGAIKEAWDEAKAIEGGLFIQDTAFDNYSEIPQWIVEGYSTLLAEVEEQLQNDNLKANLIVTPVGVGSLAHAVVRHCKSNNRQCAVMTVEPDTAPCLYHSLKAGKLVSVSTSKTIMEGMNCGTVSSTAFNDLQSGVDASMTISDFESYQATKYLAERSVSSGPCGGAAFAALRRLADTPSRPSWLNEDAVVVILSTEGQRHHDIPLDTSISDPDLLQAPGVGEEAVWR</sequence>
<evidence type="ECO:0000313" key="3">
    <source>
        <dbReference type="Proteomes" id="UP001152607"/>
    </source>
</evidence>
<dbReference type="PANTHER" id="PTHR42937:SF1">
    <property type="entry name" value="DIAMINOPROPIONATE AMMONIA-LYASE"/>
    <property type="match status" value="1"/>
</dbReference>
<dbReference type="Pfam" id="PF00291">
    <property type="entry name" value="PALP"/>
    <property type="match status" value="1"/>
</dbReference>